<feature type="non-terminal residue" evidence="1">
    <location>
        <position position="58"/>
    </location>
</feature>
<accession>K1TS89</accession>
<dbReference type="InterPro" id="IPR010866">
    <property type="entry name" value="A-2_8-polyST"/>
</dbReference>
<gene>
    <name evidence="1" type="ORF">OBE_08064</name>
</gene>
<organism evidence="1">
    <name type="scientific">human gut metagenome</name>
    <dbReference type="NCBI Taxonomy" id="408170"/>
    <lineage>
        <taxon>unclassified sequences</taxon>
        <taxon>metagenomes</taxon>
        <taxon>organismal metagenomes</taxon>
    </lineage>
</organism>
<comment type="caution">
    <text evidence="1">The sequence shown here is derived from an EMBL/GenBank/DDBJ whole genome shotgun (WGS) entry which is preliminary data.</text>
</comment>
<evidence type="ECO:0000313" key="1">
    <source>
        <dbReference type="EMBL" id="EKC62261.1"/>
    </source>
</evidence>
<name>K1TS89_9ZZZZ</name>
<dbReference type="EMBL" id="AJWZ01005552">
    <property type="protein sequence ID" value="EKC62261.1"/>
    <property type="molecule type" value="Genomic_DNA"/>
</dbReference>
<dbReference type="AlphaFoldDB" id="K1TS89"/>
<reference evidence="1" key="1">
    <citation type="journal article" date="2013" name="Environ. Microbiol.">
        <title>Microbiota from the distal guts of lean and obese adolescents exhibit partial functional redundancy besides clear differences in community structure.</title>
        <authorList>
            <person name="Ferrer M."/>
            <person name="Ruiz A."/>
            <person name="Lanza F."/>
            <person name="Haange S.B."/>
            <person name="Oberbach A."/>
            <person name="Till H."/>
            <person name="Bargiela R."/>
            <person name="Campoy C."/>
            <person name="Segura M.T."/>
            <person name="Richter M."/>
            <person name="von Bergen M."/>
            <person name="Seifert J."/>
            <person name="Suarez A."/>
        </authorList>
    </citation>
    <scope>NUCLEOTIDE SEQUENCE</scope>
</reference>
<dbReference type="Pfam" id="PF07388">
    <property type="entry name" value="A-2_8-polyST"/>
    <property type="match status" value="1"/>
</dbReference>
<protein>
    <submittedName>
        <fullName evidence="1">N-acetylneuraminic acid synthase-like protein</fullName>
    </submittedName>
</protein>
<sequence>MASKKVIVLTQPFSKDCDISDEEQVEMYRNMIVPYGESNVIIKPHPRETLPYRHFYAQ</sequence>
<proteinExistence type="predicted"/>